<reference evidence="3" key="1">
    <citation type="submission" date="2017-02" db="UniProtKB">
        <authorList>
            <consortium name="WormBaseParasite"/>
        </authorList>
    </citation>
    <scope>IDENTIFICATION</scope>
</reference>
<keyword evidence="2" id="KW-1185">Reference proteome</keyword>
<feature type="compositionally biased region" description="Basic and acidic residues" evidence="1">
    <location>
        <begin position="94"/>
        <end position="107"/>
    </location>
</feature>
<accession>A0A0N5A5G7</accession>
<feature type="region of interest" description="Disordered" evidence="1">
    <location>
        <begin position="49"/>
        <end position="107"/>
    </location>
</feature>
<proteinExistence type="predicted"/>
<evidence type="ECO:0000313" key="3">
    <source>
        <dbReference type="WBParaSite" id="PTRK_0001694900.1"/>
    </source>
</evidence>
<organism evidence="2 3">
    <name type="scientific">Parastrongyloides trichosuri</name>
    <name type="common">Possum-specific nematode worm</name>
    <dbReference type="NCBI Taxonomy" id="131310"/>
    <lineage>
        <taxon>Eukaryota</taxon>
        <taxon>Metazoa</taxon>
        <taxon>Ecdysozoa</taxon>
        <taxon>Nematoda</taxon>
        <taxon>Chromadorea</taxon>
        <taxon>Rhabditida</taxon>
        <taxon>Tylenchina</taxon>
        <taxon>Panagrolaimomorpha</taxon>
        <taxon>Strongyloidoidea</taxon>
        <taxon>Strongyloididae</taxon>
        <taxon>Parastrongyloides</taxon>
    </lineage>
</organism>
<protein>
    <submittedName>
        <fullName evidence="3">C2H2-type domain-containing protein</fullName>
    </submittedName>
</protein>
<name>A0A0N5A5G7_PARTI</name>
<dbReference type="Proteomes" id="UP000038045">
    <property type="component" value="Unplaced"/>
</dbReference>
<sequence>MSNLTPCLYCHRLYSIYSLNLHQPKCFDNPNSKIQEEIDNMHRKNFTLPNINAKNGKNKQRNLTLDKRKSASSNEFNKNNNKKKSPITITQNNNERRFSQGDSNEHRSNFKNISVRFIEPNDTIKKFQSFDLNDMEENNLDRPGTQTLFPSQENCENLLMCFVCGIFFEHNIIKTHQEQCLIIWETVHKQLPVYIRVIPPKIINVPSIDGTINITRHNQLAEASAKRCQRTKCIKCGKCFSFFEVLKHECQRFEPSFELYF</sequence>
<dbReference type="AlphaFoldDB" id="A0A0N5A5G7"/>
<dbReference type="WBParaSite" id="PTRK_0001694900.1">
    <property type="protein sequence ID" value="PTRK_0001694900.1"/>
    <property type="gene ID" value="PTRK_0001694900"/>
</dbReference>
<evidence type="ECO:0000313" key="2">
    <source>
        <dbReference type="Proteomes" id="UP000038045"/>
    </source>
</evidence>
<evidence type="ECO:0000256" key="1">
    <source>
        <dbReference type="SAM" id="MobiDB-lite"/>
    </source>
</evidence>